<gene>
    <name evidence="4" type="ORF">JKF63_04400</name>
</gene>
<dbReference type="Proteomes" id="UP000674318">
    <property type="component" value="Unassembled WGS sequence"/>
</dbReference>
<evidence type="ECO:0000313" key="5">
    <source>
        <dbReference type="Proteomes" id="UP000674318"/>
    </source>
</evidence>
<evidence type="ECO:0000256" key="2">
    <source>
        <dbReference type="SAM" id="MobiDB-lite"/>
    </source>
</evidence>
<keyword evidence="1" id="KW-0479">Metal-binding</keyword>
<dbReference type="InterPro" id="IPR000571">
    <property type="entry name" value="Znf_CCCH"/>
</dbReference>
<evidence type="ECO:0000313" key="4">
    <source>
        <dbReference type="EMBL" id="KAG5504953.1"/>
    </source>
</evidence>
<name>A0A836LI19_9TRYP</name>
<keyword evidence="1" id="KW-0862">Zinc</keyword>
<dbReference type="PANTHER" id="PTHR37035">
    <property type="entry name" value="C3H1-TYPE DOMAIN-CONTAINING PROTEIN-RELATED"/>
    <property type="match status" value="1"/>
</dbReference>
<reference evidence="4 5" key="1">
    <citation type="submission" date="2021-02" db="EMBL/GenBank/DDBJ databases">
        <title>Porcisia hertigi Genome sequencing and assembly.</title>
        <authorList>
            <person name="Almutairi H."/>
            <person name="Gatherer D."/>
        </authorList>
    </citation>
    <scope>NUCLEOTIDE SEQUENCE [LARGE SCALE GENOMIC DNA]</scope>
    <source>
        <strain evidence="4 5">C119</strain>
    </source>
</reference>
<evidence type="ECO:0000256" key="1">
    <source>
        <dbReference type="PROSITE-ProRule" id="PRU00723"/>
    </source>
</evidence>
<feature type="zinc finger region" description="C3H1-type" evidence="1">
    <location>
        <begin position="208"/>
        <end position="235"/>
    </location>
</feature>
<dbReference type="InterPro" id="IPR053125">
    <property type="entry name" value="RNA-bd_mRNA_stabilization_reg"/>
</dbReference>
<evidence type="ECO:0000259" key="3">
    <source>
        <dbReference type="PROSITE" id="PS50103"/>
    </source>
</evidence>
<dbReference type="PANTHER" id="PTHR37035:SF6">
    <property type="entry name" value="RNA-BINDING PROTEIN ZCH321"/>
    <property type="match status" value="1"/>
</dbReference>
<dbReference type="OrthoDB" id="260236at2759"/>
<dbReference type="GeneID" id="94290462"/>
<dbReference type="PROSITE" id="PS50103">
    <property type="entry name" value="ZF_C3H1"/>
    <property type="match status" value="1"/>
</dbReference>
<dbReference type="KEGG" id="phet:94290462"/>
<dbReference type="EMBL" id="JAFJZO010000022">
    <property type="protein sequence ID" value="KAG5504953.1"/>
    <property type="molecule type" value="Genomic_DNA"/>
</dbReference>
<feature type="domain" description="C3H1-type" evidence="3">
    <location>
        <begin position="208"/>
        <end position="235"/>
    </location>
</feature>
<feature type="compositionally biased region" description="Polar residues" evidence="2">
    <location>
        <begin position="341"/>
        <end position="351"/>
    </location>
</feature>
<keyword evidence="1" id="KW-0863">Zinc-finger</keyword>
<dbReference type="RefSeq" id="XP_067757214.1">
    <property type="nucleotide sequence ID" value="XM_067900385.1"/>
</dbReference>
<feature type="region of interest" description="Disordered" evidence="2">
    <location>
        <begin position="317"/>
        <end position="379"/>
    </location>
</feature>
<organism evidence="4 5">
    <name type="scientific">Porcisia hertigi</name>
    <dbReference type="NCBI Taxonomy" id="2761500"/>
    <lineage>
        <taxon>Eukaryota</taxon>
        <taxon>Discoba</taxon>
        <taxon>Euglenozoa</taxon>
        <taxon>Kinetoplastea</taxon>
        <taxon>Metakinetoplastina</taxon>
        <taxon>Trypanosomatida</taxon>
        <taxon>Trypanosomatidae</taxon>
        <taxon>Leishmaniinae</taxon>
        <taxon>Porcisia</taxon>
    </lineage>
</organism>
<protein>
    <recommendedName>
        <fullName evidence="3">C3H1-type domain-containing protein</fullName>
    </recommendedName>
</protein>
<sequence length="554" mass="58860">MPRTAPTRGRHISYNADGEMCMAVVDPATRKLLIPMQYIFLTRAQHRGTLPSLCQLFLASQCRKGQLCYQVHADWGVVQHLRSEVVSLPLCCHVHGDKDHMGILENAPLGTPISFDQLHTQKDEDGHQQSTDAAAAAEAMVHANDIVLYVPGCSLFEGGYVPLGRVSYTNGLRRMLDEQRSLFSLDTAQVTLLNPTTGFAERKVVVDASGATVCRLHAMGRCRYAEECKFLHLCKHITEANPQLTASPSTMGVNGSTECAAPGSDGSNAASAGSTRCTETPVTSCKSCAKNSQDHTGAGAFVGHSVFANNFQLGQKPVPLRNGGTETAEPAGAVPKGNVGPASSLQQSHSMSYHHDPSMMADAGNSGPHESTKSYLAGGGGAADNGPLLGPRRGCVGGGVGRTDYPFAAPHLSKCPSARLVSPIGTPSVLPQRPLHMDSPIVPSMMGVSTNSFSSCMQNNNSAQSAASHPCSKKGSHCCVSINLPAVDSPLALKFEGTSICSEKTISSPEERSFGLSISQNSGFSRSMTQMETSRNPTRWQHHPYSAFCTKTYT</sequence>
<keyword evidence="5" id="KW-1185">Reference proteome</keyword>
<accession>A0A836LI19</accession>
<comment type="caution">
    <text evidence="4">The sequence shown here is derived from an EMBL/GenBank/DDBJ whole genome shotgun (WGS) entry which is preliminary data.</text>
</comment>
<dbReference type="GO" id="GO:0008270">
    <property type="term" value="F:zinc ion binding"/>
    <property type="evidence" value="ECO:0007669"/>
    <property type="project" value="UniProtKB-KW"/>
</dbReference>
<proteinExistence type="predicted"/>
<dbReference type="AlphaFoldDB" id="A0A836LI19"/>